<evidence type="ECO:0000313" key="1">
    <source>
        <dbReference type="EMBL" id="SVD38074.1"/>
    </source>
</evidence>
<organism evidence="1">
    <name type="scientific">marine metagenome</name>
    <dbReference type="NCBI Taxonomy" id="408172"/>
    <lineage>
        <taxon>unclassified sequences</taxon>
        <taxon>metagenomes</taxon>
        <taxon>ecological metagenomes</taxon>
    </lineage>
</organism>
<reference evidence="1" key="1">
    <citation type="submission" date="2018-05" db="EMBL/GenBank/DDBJ databases">
        <authorList>
            <person name="Lanie J.A."/>
            <person name="Ng W.-L."/>
            <person name="Kazmierczak K.M."/>
            <person name="Andrzejewski T.M."/>
            <person name="Davidsen T.M."/>
            <person name="Wayne K.J."/>
            <person name="Tettelin H."/>
            <person name="Glass J.I."/>
            <person name="Rusch D."/>
            <person name="Podicherti R."/>
            <person name="Tsui H.-C.T."/>
            <person name="Winkler M.E."/>
        </authorList>
    </citation>
    <scope>NUCLEOTIDE SEQUENCE</scope>
</reference>
<sequence length="124" mass="14439">MGWELLIDSDRDTGVFICNTVDQAFGPLINMHYCDTGGFYDWWNEIIGDDPRSMDESDLSAALYRFYGIQYDIKFIITAPDGTEIPGEYHSMTYCSLKGMYDVGWTEEQWDHWDCDDWENIMGT</sequence>
<accession>A0A382UV05</accession>
<protein>
    <submittedName>
        <fullName evidence="1">Uncharacterized protein</fullName>
    </submittedName>
</protein>
<proteinExistence type="predicted"/>
<gene>
    <name evidence="1" type="ORF">METZ01_LOCUS390928</name>
</gene>
<dbReference type="AlphaFoldDB" id="A0A382UV05"/>
<dbReference type="EMBL" id="UINC01147011">
    <property type="protein sequence ID" value="SVD38074.1"/>
    <property type="molecule type" value="Genomic_DNA"/>
</dbReference>
<feature type="non-terminal residue" evidence="1">
    <location>
        <position position="124"/>
    </location>
</feature>
<name>A0A382UV05_9ZZZZ</name>